<evidence type="ECO:0000313" key="3">
    <source>
        <dbReference type="Proteomes" id="UP000052268"/>
    </source>
</evidence>
<comment type="caution">
    <text evidence="2">The sequence shown here is derived from an EMBL/GenBank/DDBJ whole genome shotgun (WGS) entry which is preliminary data.</text>
</comment>
<dbReference type="Proteomes" id="UP000052268">
    <property type="component" value="Unassembled WGS sequence"/>
</dbReference>
<name>A0A0J7Y8U4_9SPHN</name>
<keyword evidence="1" id="KW-1133">Transmembrane helix</keyword>
<dbReference type="EMBL" id="JACU01000002">
    <property type="protein sequence ID" value="KMS60002.1"/>
    <property type="molecule type" value="Genomic_DNA"/>
</dbReference>
<keyword evidence="1" id="KW-0472">Membrane</keyword>
<proteinExistence type="predicted"/>
<protein>
    <submittedName>
        <fullName evidence="2">Uncharacterized protein</fullName>
    </submittedName>
</protein>
<keyword evidence="1" id="KW-0812">Transmembrane</keyword>
<feature type="transmembrane region" description="Helical" evidence="1">
    <location>
        <begin position="29"/>
        <end position="52"/>
    </location>
</feature>
<evidence type="ECO:0000256" key="1">
    <source>
        <dbReference type="SAM" id="Phobius"/>
    </source>
</evidence>
<keyword evidence="3" id="KW-1185">Reference proteome</keyword>
<dbReference type="PATRIC" id="fig|1114963.3.peg.481"/>
<evidence type="ECO:0000313" key="2">
    <source>
        <dbReference type="EMBL" id="KMS60002.1"/>
    </source>
</evidence>
<dbReference type="RefSeq" id="WP_169794994.1">
    <property type="nucleotide sequence ID" value="NZ_KQ130452.1"/>
</dbReference>
<gene>
    <name evidence="2" type="ORF">V474_07910</name>
</gene>
<reference evidence="2 3" key="1">
    <citation type="journal article" date="2015" name="G3 (Bethesda)">
        <title>Insights into Ongoing Evolution of the Hexachlorocyclohexane Catabolic Pathway from Comparative Genomics of Ten Sphingomonadaceae Strains.</title>
        <authorList>
            <person name="Pearce S.L."/>
            <person name="Oakeshott J.G."/>
            <person name="Pandey G."/>
        </authorList>
    </citation>
    <scope>NUCLEOTIDE SEQUENCE [LARGE SCALE GENOMIC DNA]</scope>
    <source>
        <strain evidence="2 3">LL02</strain>
    </source>
</reference>
<accession>A0A0J7Y8U4</accession>
<dbReference type="AlphaFoldDB" id="A0A0J7Y8U4"/>
<sequence length="56" mass="5845">MNHSEAMGNVAPPLISEAAEEARKERITWIALGAFGLLTGCIVFVALCHALGPVPA</sequence>
<organism evidence="2 3">
    <name type="scientific">Novosphingobium barchaimii LL02</name>
    <dbReference type="NCBI Taxonomy" id="1114963"/>
    <lineage>
        <taxon>Bacteria</taxon>
        <taxon>Pseudomonadati</taxon>
        <taxon>Pseudomonadota</taxon>
        <taxon>Alphaproteobacteria</taxon>
        <taxon>Sphingomonadales</taxon>
        <taxon>Sphingomonadaceae</taxon>
        <taxon>Novosphingobium</taxon>
    </lineage>
</organism>